<reference evidence="1 2" key="1">
    <citation type="submission" date="2018-03" db="EMBL/GenBank/DDBJ databases">
        <title>Genotypic and phenotypic analysis of antagonistic Bacillus spp. isolated from rhizosphere soil of plants in Tibet.</title>
        <authorList>
            <person name="Borriss R."/>
            <person name="Lasch P."/>
            <person name="Wu L."/>
            <person name="Wu H."/>
            <person name="Gao X."/>
        </authorList>
    </citation>
    <scope>NUCLEOTIDE SEQUENCE [LARGE SCALE GENOMIC DNA]</scope>
    <source>
        <strain evidence="1 2">NMSW16</strain>
    </source>
</reference>
<keyword evidence="2" id="KW-1185">Reference proteome</keyword>
<sequence>MQLVHIWEIKSTLESTRTDSTYKITQNVITKEKSFSEAEKVGMEFMYKIQKENYNHCLFEGLDEITYKYDVGTLLLSTEEN</sequence>
<dbReference type="EMBL" id="PVRR01000017">
    <property type="protein sequence ID" value="PRT35313.1"/>
    <property type="molecule type" value="Genomic_DNA"/>
</dbReference>
<name>A0ABX5DK72_9BACI</name>
<dbReference type="RefSeq" id="WP_106102870.1">
    <property type="nucleotide sequence ID" value="NZ_PVRR01000017.1"/>
</dbReference>
<accession>A0ABX5DK72</accession>
<dbReference type="Proteomes" id="UP000239236">
    <property type="component" value="Unassembled WGS sequence"/>
</dbReference>
<gene>
    <name evidence="1" type="ORF">C6357_29395</name>
</gene>
<proteinExistence type="predicted"/>
<evidence type="ECO:0000313" key="1">
    <source>
        <dbReference type="EMBL" id="PRT35313.1"/>
    </source>
</evidence>
<organism evidence="1 2">
    <name type="scientific">Bacillus wiedmannii</name>
    <dbReference type="NCBI Taxonomy" id="1890302"/>
    <lineage>
        <taxon>Bacteria</taxon>
        <taxon>Bacillati</taxon>
        <taxon>Bacillota</taxon>
        <taxon>Bacilli</taxon>
        <taxon>Bacillales</taxon>
        <taxon>Bacillaceae</taxon>
        <taxon>Bacillus</taxon>
        <taxon>Bacillus cereus group</taxon>
    </lineage>
</organism>
<evidence type="ECO:0000313" key="2">
    <source>
        <dbReference type="Proteomes" id="UP000239236"/>
    </source>
</evidence>
<comment type="caution">
    <text evidence="1">The sequence shown here is derived from an EMBL/GenBank/DDBJ whole genome shotgun (WGS) entry which is preliminary data.</text>
</comment>
<protein>
    <submittedName>
        <fullName evidence="1">Uncharacterized protein</fullName>
    </submittedName>
</protein>